<keyword evidence="2" id="KW-1185">Reference proteome</keyword>
<accession>A0A914NSP3</accession>
<dbReference type="AlphaFoldDB" id="A0A914NSP3"/>
<evidence type="ECO:0000313" key="2">
    <source>
        <dbReference type="Proteomes" id="UP000887563"/>
    </source>
</evidence>
<feature type="chain" id="PRO_5037433030" evidence="1">
    <location>
        <begin position="25"/>
        <end position="80"/>
    </location>
</feature>
<proteinExistence type="predicted"/>
<name>A0A914NSP3_MELIC</name>
<organism evidence="2 3">
    <name type="scientific">Meloidogyne incognita</name>
    <name type="common">Southern root-knot nematode worm</name>
    <name type="synonym">Oxyuris incognita</name>
    <dbReference type="NCBI Taxonomy" id="6306"/>
    <lineage>
        <taxon>Eukaryota</taxon>
        <taxon>Metazoa</taxon>
        <taxon>Ecdysozoa</taxon>
        <taxon>Nematoda</taxon>
        <taxon>Chromadorea</taxon>
        <taxon>Rhabditida</taxon>
        <taxon>Tylenchina</taxon>
        <taxon>Tylenchomorpha</taxon>
        <taxon>Tylenchoidea</taxon>
        <taxon>Meloidogynidae</taxon>
        <taxon>Meloidogyninae</taxon>
        <taxon>Meloidogyne</taxon>
        <taxon>Meloidogyne incognita group</taxon>
    </lineage>
</organism>
<dbReference type="Proteomes" id="UP000887563">
    <property type="component" value="Unplaced"/>
</dbReference>
<protein>
    <submittedName>
        <fullName evidence="3">Candidate secreted effector</fullName>
    </submittedName>
</protein>
<keyword evidence="1" id="KW-0732">Signal</keyword>
<sequence>MYSRSSLISFLLLINLILTPIILATNNDGVPVAAPVVASKDAGKVRATEIKRARRGFWKGVAGGALVGGGAVLAAKALRG</sequence>
<reference evidence="3" key="1">
    <citation type="submission" date="2022-11" db="UniProtKB">
        <authorList>
            <consortium name="WormBaseParasite"/>
        </authorList>
    </citation>
    <scope>IDENTIFICATION</scope>
</reference>
<evidence type="ECO:0000313" key="3">
    <source>
        <dbReference type="WBParaSite" id="Minc3s07353g41022"/>
    </source>
</evidence>
<feature type="signal peptide" evidence="1">
    <location>
        <begin position="1"/>
        <end position="24"/>
    </location>
</feature>
<dbReference type="WBParaSite" id="Minc3s07353g41022">
    <property type="protein sequence ID" value="Minc3s07353g41022"/>
    <property type="gene ID" value="Minc3s07353g41022"/>
</dbReference>
<evidence type="ECO:0000256" key="1">
    <source>
        <dbReference type="SAM" id="SignalP"/>
    </source>
</evidence>